<dbReference type="InterPro" id="IPR036291">
    <property type="entry name" value="NAD(P)-bd_dom_sf"/>
</dbReference>
<gene>
    <name evidence="2" type="ORF">GMA12_05825</name>
</gene>
<reference evidence="2 3" key="1">
    <citation type="submission" date="2019-12" db="EMBL/GenBank/DDBJ databases">
        <authorList>
            <person name="Shi Y."/>
        </authorList>
    </citation>
    <scope>NUCLEOTIDE SEQUENCE [LARGE SCALE GENOMIC DNA]</scope>
    <source>
        <strain evidence="2 3">JCM 17929</strain>
    </source>
</reference>
<evidence type="ECO:0000313" key="2">
    <source>
        <dbReference type="EMBL" id="MUN62658.1"/>
    </source>
</evidence>
<protein>
    <submittedName>
        <fullName evidence="2">SDR family NAD(P)-dependent oxidoreductase</fullName>
    </submittedName>
</protein>
<evidence type="ECO:0000313" key="3">
    <source>
        <dbReference type="Proteomes" id="UP000436989"/>
    </source>
</evidence>
<dbReference type="PRINTS" id="PR00081">
    <property type="entry name" value="GDHRDH"/>
</dbReference>
<sequence length="320" mass="34802">MRAATAPPGRLFRRRSGSVAGARLSWAPRRFIRGGPVEQQDDPRTIVITGASDGIGAAAARRLRGDGHEVVVVGRSAEKTAAVARPLGARHFSADFARLADVRRLAGELREAVPRVDVLVNNAGGIFDRRELTEDGHETTWQVNHLAPFLLTQLLLDRLLESRAAVVNTSSVAARLGRFRPEDLGDDRRWSPQRAYGDTKLANILFARGLARRHGEQGLAAAAFHPGGVATNFASSTSTPLRFLYGTRLGRRLMISPERGAETLVWLAEGTAGRDWESGGYYEKKRPARTNPRAHDDALADALWQRSAELVGLSPGPSAR</sequence>
<dbReference type="PANTHER" id="PTHR43157">
    <property type="entry name" value="PHOSPHATIDYLINOSITOL-GLYCAN BIOSYNTHESIS CLASS F PROTEIN-RELATED"/>
    <property type="match status" value="1"/>
</dbReference>
<dbReference type="AlphaFoldDB" id="A0A6N8GIA8"/>
<dbReference type="Proteomes" id="UP000436989">
    <property type="component" value="Unassembled WGS sequence"/>
</dbReference>
<dbReference type="SUPFAM" id="SSF51735">
    <property type="entry name" value="NAD(P)-binding Rossmann-fold domains"/>
    <property type="match status" value="1"/>
</dbReference>
<dbReference type="Pfam" id="PF00106">
    <property type="entry name" value="adh_short"/>
    <property type="match status" value="1"/>
</dbReference>
<comment type="caution">
    <text evidence="2">The sequence shown here is derived from an EMBL/GenBank/DDBJ whole genome shotgun (WGS) entry which is preliminary data.</text>
</comment>
<evidence type="ECO:0000256" key="1">
    <source>
        <dbReference type="ARBA" id="ARBA00023002"/>
    </source>
</evidence>
<keyword evidence="1" id="KW-0560">Oxidoreductase</keyword>
<dbReference type="EMBL" id="WOGU01000004">
    <property type="protein sequence ID" value="MUN62658.1"/>
    <property type="molecule type" value="Genomic_DNA"/>
</dbReference>
<dbReference type="Gene3D" id="3.40.50.720">
    <property type="entry name" value="NAD(P)-binding Rossmann-like Domain"/>
    <property type="match status" value="1"/>
</dbReference>
<name>A0A6N8GIA8_9MICC</name>
<dbReference type="InterPro" id="IPR002347">
    <property type="entry name" value="SDR_fam"/>
</dbReference>
<organism evidence="2 3">
    <name type="scientific">Kocuria sediminis</name>
    <dbReference type="NCBI Taxonomy" id="1038857"/>
    <lineage>
        <taxon>Bacteria</taxon>
        <taxon>Bacillati</taxon>
        <taxon>Actinomycetota</taxon>
        <taxon>Actinomycetes</taxon>
        <taxon>Micrococcales</taxon>
        <taxon>Micrococcaceae</taxon>
        <taxon>Kocuria</taxon>
    </lineage>
</organism>
<keyword evidence="3" id="KW-1185">Reference proteome</keyword>
<accession>A0A6N8GIA8</accession>
<dbReference type="GO" id="GO:0016491">
    <property type="term" value="F:oxidoreductase activity"/>
    <property type="evidence" value="ECO:0007669"/>
    <property type="project" value="UniProtKB-KW"/>
</dbReference>
<dbReference type="PANTHER" id="PTHR43157:SF31">
    <property type="entry name" value="PHOSPHATIDYLINOSITOL-GLYCAN BIOSYNTHESIS CLASS F PROTEIN"/>
    <property type="match status" value="1"/>
</dbReference>
<proteinExistence type="predicted"/>